<name>A0A4R2IBH7_9ACTN</name>
<dbReference type="SUPFAM" id="SSF47413">
    <property type="entry name" value="lambda repressor-like DNA-binding domains"/>
    <property type="match status" value="1"/>
</dbReference>
<sequence length="336" mass="35903">MPGREQIKAGRATIHDVAALAGVSRQTVSRAINDKDEIDPETKERVLQAARTLGYRPSRFARGLRRRGAVTVGLVISHLTNPYFPEVAAGVLEVAKERGWQVIVAESHGSADAEIEALDTLSHQVDAIVGYFDSGDELLAEHLTGLPLVLLERGPDQTRFGSVGIDVTDGMRQAVAHLVAQGHERIGMLDGAPADNPSLRRLAFLDQIHAHNLPVDKGWVAWSSHDVAGGEVAMAELLDAHPDLTAVVGFNDLIAVGAIRTAQQRGLRVPDDIAVIGFDGLTLGELITPTLTSVRIDKGQVGRLAVDQVARMLAGQDPPTSDGAWVRPDLVVRASA</sequence>
<dbReference type="PROSITE" id="PS50932">
    <property type="entry name" value="HTH_LACI_2"/>
    <property type="match status" value="1"/>
</dbReference>
<evidence type="ECO:0000256" key="1">
    <source>
        <dbReference type="ARBA" id="ARBA00023015"/>
    </source>
</evidence>
<organism evidence="5 6">
    <name type="scientific">Kribbella antiqua</name>
    <dbReference type="NCBI Taxonomy" id="2512217"/>
    <lineage>
        <taxon>Bacteria</taxon>
        <taxon>Bacillati</taxon>
        <taxon>Actinomycetota</taxon>
        <taxon>Actinomycetes</taxon>
        <taxon>Propionibacteriales</taxon>
        <taxon>Kribbellaceae</taxon>
        <taxon>Kribbella</taxon>
    </lineage>
</organism>
<keyword evidence="3" id="KW-0804">Transcription</keyword>
<dbReference type="GO" id="GO:0003700">
    <property type="term" value="F:DNA-binding transcription factor activity"/>
    <property type="evidence" value="ECO:0007669"/>
    <property type="project" value="TreeGrafter"/>
</dbReference>
<comment type="caution">
    <text evidence="5">The sequence shown here is derived from an EMBL/GenBank/DDBJ whole genome shotgun (WGS) entry which is preliminary data.</text>
</comment>
<feature type="domain" description="HTH lacI-type" evidence="4">
    <location>
        <begin position="12"/>
        <end position="66"/>
    </location>
</feature>
<dbReference type="GO" id="GO:0000976">
    <property type="term" value="F:transcription cis-regulatory region binding"/>
    <property type="evidence" value="ECO:0007669"/>
    <property type="project" value="TreeGrafter"/>
</dbReference>
<proteinExistence type="predicted"/>
<dbReference type="PANTHER" id="PTHR30146:SF138">
    <property type="entry name" value="TRANSCRIPTIONAL REGULATORY PROTEIN"/>
    <property type="match status" value="1"/>
</dbReference>
<protein>
    <submittedName>
        <fullName evidence="5">LacI family transcriptional regulator</fullName>
    </submittedName>
</protein>
<dbReference type="EMBL" id="SLWR01000015">
    <property type="protein sequence ID" value="TCO41482.1"/>
    <property type="molecule type" value="Genomic_DNA"/>
</dbReference>
<dbReference type="RefSeq" id="WP_132155955.1">
    <property type="nucleotide sequence ID" value="NZ_SLWR01000015.1"/>
</dbReference>
<evidence type="ECO:0000256" key="2">
    <source>
        <dbReference type="ARBA" id="ARBA00023125"/>
    </source>
</evidence>
<accession>A0A4R2IBH7</accession>
<evidence type="ECO:0000313" key="5">
    <source>
        <dbReference type="EMBL" id="TCO41482.1"/>
    </source>
</evidence>
<keyword evidence="2" id="KW-0238">DNA-binding</keyword>
<dbReference type="InterPro" id="IPR028082">
    <property type="entry name" value="Peripla_BP_I"/>
</dbReference>
<dbReference type="InterPro" id="IPR000843">
    <property type="entry name" value="HTH_LacI"/>
</dbReference>
<dbReference type="AlphaFoldDB" id="A0A4R2IBH7"/>
<dbReference type="OrthoDB" id="3258243at2"/>
<keyword evidence="6" id="KW-1185">Reference proteome</keyword>
<dbReference type="CDD" id="cd01392">
    <property type="entry name" value="HTH_LacI"/>
    <property type="match status" value="1"/>
</dbReference>
<dbReference type="Gene3D" id="1.10.260.40">
    <property type="entry name" value="lambda repressor-like DNA-binding domains"/>
    <property type="match status" value="1"/>
</dbReference>
<evidence type="ECO:0000256" key="3">
    <source>
        <dbReference type="ARBA" id="ARBA00023163"/>
    </source>
</evidence>
<dbReference type="PRINTS" id="PR00036">
    <property type="entry name" value="HTHLACI"/>
</dbReference>
<dbReference type="Pfam" id="PF13377">
    <property type="entry name" value="Peripla_BP_3"/>
    <property type="match status" value="1"/>
</dbReference>
<keyword evidence="1" id="KW-0805">Transcription regulation</keyword>
<dbReference type="InterPro" id="IPR010982">
    <property type="entry name" value="Lambda_DNA-bd_dom_sf"/>
</dbReference>
<dbReference type="Pfam" id="PF00356">
    <property type="entry name" value="LacI"/>
    <property type="match status" value="1"/>
</dbReference>
<evidence type="ECO:0000313" key="6">
    <source>
        <dbReference type="Proteomes" id="UP000295573"/>
    </source>
</evidence>
<gene>
    <name evidence="5" type="ORF">EV646_11523</name>
</gene>
<dbReference type="PROSITE" id="PS00356">
    <property type="entry name" value="HTH_LACI_1"/>
    <property type="match status" value="1"/>
</dbReference>
<evidence type="ECO:0000259" key="4">
    <source>
        <dbReference type="PROSITE" id="PS50932"/>
    </source>
</evidence>
<dbReference type="Gene3D" id="3.40.50.2300">
    <property type="match status" value="2"/>
</dbReference>
<dbReference type="PANTHER" id="PTHR30146">
    <property type="entry name" value="LACI-RELATED TRANSCRIPTIONAL REPRESSOR"/>
    <property type="match status" value="1"/>
</dbReference>
<dbReference type="InterPro" id="IPR046335">
    <property type="entry name" value="LacI/GalR-like_sensor"/>
</dbReference>
<dbReference type="CDD" id="cd06267">
    <property type="entry name" value="PBP1_LacI_sugar_binding-like"/>
    <property type="match status" value="1"/>
</dbReference>
<dbReference type="SMART" id="SM00354">
    <property type="entry name" value="HTH_LACI"/>
    <property type="match status" value="1"/>
</dbReference>
<dbReference type="SUPFAM" id="SSF53822">
    <property type="entry name" value="Periplasmic binding protein-like I"/>
    <property type="match status" value="1"/>
</dbReference>
<dbReference type="Proteomes" id="UP000295573">
    <property type="component" value="Unassembled WGS sequence"/>
</dbReference>
<reference evidence="5 6" key="1">
    <citation type="journal article" date="2015" name="Stand. Genomic Sci.">
        <title>Genomic Encyclopedia of Bacterial and Archaeal Type Strains, Phase III: the genomes of soil and plant-associated and newly described type strains.</title>
        <authorList>
            <person name="Whitman W.B."/>
            <person name="Woyke T."/>
            <person name="Klenk H.P."/>
            <person name="Zhou Y."/>
            <person name="Lilburn T.G."/>
            <person name="Beck B.J."/>
            <person name="De Vos P."/>
            <person name="Vandamme P."/>
            <person name="Eisen J.A."/>
            <person name="Garrity G."/>
            <person name="Hugenholtz P."/>
            <person name="Kyrpides N.C."/>
        </authorList>
    </citation>
    <scope>NUCLEOTIDE SEQUENCE [LARGE SCALE GENOMIC DNA]</scope>
    <source>
        <strain evidence="5 6">VKM Ac-2541</strain>
    </source>
</reference>